<name>A0ABQ3AWI4_9ACTN</name>
<evidence type="ECO:0000256" key="1">
    <source>
        <dbReference type="SAM" id="SignalP"/>
    </source>
</evidence>
<evidence type="ECO:0008006" key="4">
    <source>
        <dbReference type="Google" id="ProtNLM"/>
    </source>
</evidence>
<comment type="caution">
    <text evidence="2">The sequence shown here is derived from an EMBL/GenBank/DDBJ whole genome shotgun (WGS) entry which is preliminary data.</text>
</comment>
<dbReference type="EMBL" id="BMUU01000022">
    <property type="protein sequence ID" value="GGY69590.1"/>
    <property type="molecule type" value="Genomic_DNA"/>
</dbReference>
<dbReference type="Proteomes" id="UP000600946">
    <property type="component" value="Unassembled WGS sequence"/>
</dbReference>
<dbReference type="InterPro" id="IPR006311">
    <property type="entry name" value="TAT_signal"/>
</dbReference>
<proteinExistence type="predicted"/>
<keyword evidence="3" id="KW-1185">Reference proteome</keyword>
<dbReference type="PROSITE" id="PS51318">
    <property type="entry name" value="TAT"/>
    <property type="match status" value="1"/>
</dbReference>
<accession>A0ABQ3AWI4</accession>
<sequence length="126" mass="13265">MTITRRWAARSALTVAGAALALGVVAGGSAFADMDLYKSGSVHSWRTGSGGVAAAQDTASDGNDAYANFNRNYPNKSGYEVRTISGNGSTAYSPSGGRIWDMQACVGIDNWPDDCSDWWTDNHAHG</sequence>
<evidence type="ECO:0000313" key="3">
    <source>
        <dbReference type="Proteomes" id="UP000600946"/>
    </source>
</evidence>
<evidence type="ECO:0000313" key="2">
    <source>
        <dbReference type="EMBL" id="GGY69590.1"/>
    </source>
</evidence>
<reference evidence="3" key="1">
    <citation type="journal article" date="2019" name="Int. J. Syst. Evol. Microbiol.">
        <title>The Global Catalogue of Microorganisms (GCM) 10K type strain sequencing project: providing services to taxonomists for standard genome sequencing and annotation.</title>
        <authorList>
            <consortium name="The Broad Institute Genomics Platform"/>
            <consortium name="The Broad Institute Genome Sequencing Center for Infectious Disease"/>
            <person name="Wu L."/>
            <person name="Ma J."/>
        </authorList>
    </citation>
    <scope>NUCLEOTIDE SEQUENCE [LARGE SCALE GENOMIC DNA]</scope>
    <source>
        <strain evidence="3">JCM 4594</strain>
    </source>
</reference>
<organism evidence="2 3">
    <name type="scientific">Streptomyces xanthochromogenes</name>
    <dbReference type="NCBI Taxonomy" id="67384"/>
    <lineage>
        <taxon>Bacteria</taxon>
        <taxon>Bacillati</taxon>
        <taxon>Actinomycetota</taxon>
        <taxon>Actinomycetes</taxon>
        <taxon>Kitasatosporales</taxon>
        <taxon>Streptomycetaceae</taxon>
        <taxon>Streptomyces</taxon>
    </lineage>
</organism>
<dbReference type="GeneID" id="96295321"/>
<gene>
    <name evidence="2" type="ORF">GCM10010326_74820</name>
</gene>
<keyword evidence="1" id="KW-0732">Signal</keyword>
<dbReference type="RefSeq" id="WP_161256516.1">
    <property type="nucleotide sequence ID" value="NZ_BMUU01000022.1"/>
</dbReference>
<feature type="chain" id="PRO_5046141040" description="Secreted protein" evidence="1">
    <location>
        <begin position="22"/>
        <end position="126"/>
    </location>
</feature>
<protein>
    <recommendedName>
        <fullName evidence="4">Secreted protein</fullName>
    </recommendedName>
</protein>
<feature type="signal peptide" evidence="1">
    <location>
        <begin position="1"/>
        <end position="21"/>
    </location>
</feature>